<sequence>MPGRFSDGSRIHIVLPRAALAVGSRIYSGRISTTVVALSAAPSGRRPQVRQGSRKDLVAAGLRERIWASVQSPALPPCGPLMPGQSFA</sequence>
<protein>
    <submittedName>
        <fullName evidence="1">Uncharacterized protein</fullName>
    </submittedName>
</protein>
<dbReference type="Proteomes" id="UP000045285">
    <property type="component" value="Unassembled WGS sequence"/>
</dbReference>
<accession>A0A090DEA3</accession>
<organism evidence="1 2">
    <name type="scientific">Mesorhizobium plurifarium</name>
    <dbReference type="NCBI Taxonomy" id="69974"/>
    <lineage>
        <taxon>Bacteria</taxon>
        <taxon>Pseudomonadati</taxon>
        <taxon>Pseudomonadota</taxon>
        <taxon>Alphaproteobacteria</taxon>
        <taxon>Hyphomicrobiales</taxon>
        <taxon>Phyllobacteriaceae</taxon>
        <taxon>Mesorhizobium</taxon>
    </lineage>
</organism>
<proteinExistence type="predicted"/>
<evidence type="ECO:0000313" key="1">
    <source>
        <dbReference type="EMBL" id="CDX11744.1"/>
    </source>
</evidence>
<gene>
    <name evidence="1" type="ORF">MPL3356_110133</name>
</gene>
<dbReference type="EMBL" id="CCMZ01000003">
    <property type="protein sequence ID" value="CDX11744.1"/>
    <property type="molecule type" value="Genomic_DNA"/>
</dbReference>
<evidence type="ECO:0000313" key="2">
    <source>
        <dbReference type="Proteomes" id="UP000045285"/>
    </source>
</evidence>
<dbReference type="AlphaFoldDB" id="A0A090DEA3"/>
<reference evidence="2" key="1">
    <citation type="submission" date="2014-08" db="EMBL/GenBank/DDBJ databases">
        <authorList>
            <person name="Moulin L."/>
        </authorList>
    </citation>
    <scope>NUCLEOTIDE SEQUENCE [LARGE SCALE GENOMIC DNA]</scope>
</reference>
<name>A0A090DEA3_MESPL</name>
<keyword evidence="2" id="KW-1185">Reference proteome</keyword>